<gene>
    <name evidence="4" type="primary">rplM</name>
    <name evidence="5" type="ORF">A2493_00535</name>
</gene>
<evidence type="ECO:0000256" key="3">
    <source>
        <dbReference type="ARBA" id="ARBA00023274"/>
    </source>
</evidence>
<keyword evidence="3 4" id="KW-0687">Ribonucleoprotein</keyword>
<dbReference type="Proteomes" id="UP000178349">
    <property type="component" value="Unassembled WGS sequence"/>
</dbReference>
<dbReference type="HAMAP" id="MF_01366">
    <property type="entry name" value="Ribosomal_uL13"/>
    <property type="match status" value="1"/>
</dbReference>
<dbReference type="GO" id="GO:0006412">
    <property type="term" value="P:translation"/>
    <property type="evidence" value="ECO:0007669"/>
    <property type="project" value="UniProtKB-UniRule"/>
</dbReference>
<dbReference type="GO" id="GO:0005840">
    <property type="term" value="C:ribosome"/>
    <property type="evidence" value="ECO:0007669"/>
    <property type="project" value="UniProtKB-KW"/>
</dbReference>
<dbReference type="InterPro" id="IPR036899">
    <property type="entry name" value="Ribosomal_uL13_sf"/>
</dbReference>
<dbReference type="PANTHER" id="PTHR11545:SF2">
    <property type="entry name" value="LARGE RIBOSOMAL SUBUNIT PROTEIN UL13M"/>
    <property type="match status" value="1"/>
</dbReference>
<dbReference type="Pfam" id="PF00572">
    <property type="entry name" value="Ribosomal_L13"/>
    <property type="match status" value="1"/>
</dbReference>
<dbReference type="GO" id="GO:0003735">
    <property type="term" value="F:structural constituent of ribosome"/>
    <property type="evidence" value="ECO:0007669"/>
    <property type="project" value="InterPro"/>
</dbReference>
<protein>
    <recommendedName>
        <fullName evidence="4">Large ribosomal subunit protein uL13</fullName>
    </recommendedName>
</protein>
<dbReference type="CDD" id="cd00392">
    <property type="entry name" value="Ribosomal_L13"/>
    <property type="match status" value="1"/>
</dbReference>
<reference evidence="5 6" key="1">
    <citation type="journal article" date="2016" name="Nat. Commun.">
        <title>Thousands of microbial genomes shed light on interconnected biogeochemical processes in an aquifer system.</title>
        <authorList>
            <person name="Anantharaman K."/>
            <person name="Brown C.T."/>
            <person name="Hug L.A."/>
            <person name="Sharon I."/>
            <person name="Castelle C.J."/>
            <person name="Probst A.J."/>
            <person name="Thomas B.C."/>
            <person name="Singh A."/>
            <person name="Wilkins M.J."/>
            <person name="Karaoz U."/>
            <person name="Brodie E.L."/>
            <person name="Williams K.H."/>
            <person name="Hubbard S.S."/>
            <person name="Banfield J.F."/>
        </authorList>
    </citation>
    <scope>NUCLEOTIDE SEQUENCE [LARGE SCALE GENOMIC DNA]</scope>
</reference>
<dbReference type="GO" id="GO:0003729">
    <property type="term" value="F:mRNA binding"/>
    <property type="evidence" value="ECO:0007669"/>
    <property type="project" value="TreeGrafter"/>
</dbReference>
<dbReference type="InterPro" id="IPR005822">
    <property type="entry name" value="Ribosomal_uL13"/>
</dbReference>
<keyword evidence="2 4" id="KW-0689">Ribosomal protein</keyword>
<evidence type="ECO:0000256" key="1">
    <source>
        <dbReference type="ARBA" id="ARBA00006227"/>
    </source>
</evidence>
<dbReference type="GO" id="GO:0017148">
    <property type="term" value="P:negative regulation of translation"/>
    <property type="evidence" value="ECO:0007669"/>
    <property type="project" value="TreeGrafter"/>
</dbReference>
<organism evidence="5 6">
    <name type="scientific">Candidatus Magasanikbacteria bacterium RIFOXYC12_FULL_33_11</name>
    <dbReference type="NCBI Taxonomy" id="1798701"/>
    <lineage>
        <taxon>Bacteria</taxon>
        <taxon>Candidatus Magasanikiibacteriota</taxon>
    </lineage>
</organism>
<accession>A0A1F6NMN7</accession>
<dbReference type="EMBL" id="MFQW01000058">
    <property type="protein sequence ID" value="OGH84904.1"/>
    <property type="molecule type" value="Genomic_DNA"/>
</dbReference>
<evidence type="ECO:0000256" key="4">
    <source>
        <dbReference type="HAMAP-Rule" id="MF_01366"/>
    </source>
</evidence>
<dbReference type="Gene3D" id="3.90.1180.10">
    <property type="entry name" value="Ribosomal protein L13"/>
    <property type="match status" value="1"/>
</dbReference>
<dbReference type="SUPFAM" id="SSF52161">
    <property type="entry name" value="Ribosomal protein L13"/>
    <property type="match status" value="1"/>
</dbReference>
<evidence type="ECO:0000313" key="6">
    <source>
        <dbReference type="Proteomes" id="UP000178349"/>
    </source>
</evidence>
<evidence type="ECO:0000313" key="5">
    <source>
        <dbReference type="EMBL" id="OGH84904.1"/>
    </source>
</evidence>
<dbReference type="AlphaFoldDB" id="A0A1F6NMN7"/>
<comment type="caution">
    <text evidence="5">The sequence shown here is derived from an EMBL/GenBank/DDBJ whole genome shotgun (WGS) entry which is preliminary data.</text>
</comment>
<dbReference type="PANTHER" id="PTHR11545">
    <property type="entry name" value="RIBOSOMAL PROTEIN L13"/>
    <property type="match status" value="1"/>
</dbReference>
<proteinExistence type="inferred from homology"/>
<comment type="subunit">
    <text evidence="4">Part of the 50S ribosomal subunit.</text>
</comment>
<dbReference type="InterPro" id="IPR005823">
    <property type="entry name" value="Ribosomal_uL13_bac-type"/>
</dbReference>
<comment type="function">
    <text evidence="4">This protein is one of the early assembly proteins of the 50S ribosomal subunit, although it is not seen to bind rRNA by itself. It is important during the early stages of 50S assembly.</text>
</comment>
<dbReference type="NCBIfam" id="TIGR01066">
    <property type="entry name" value="rplM_bact"/>
    <property type="match status" value="1"/>
</dbReference>
<evidence type="ECO:0000256" key="2">
    <source>
        <dbReference type="ARBA" id="ARBA00022980"/>
    </source>
</evidence>
<comment type="similarity">
    <text evidence="1 4">Belongs to the universal ribosomal protein uL13 family.</text>
</comment>
<sequence length="119" mass="13457">MQEIKREKITLDATDKAVGRVATQAAMALMGKNKPTFVRHIDTGDFVVVSNAKLVKFTGKKLVQKDYYWHSGHPGGLKTTSMKKVFDNDPTEVMRRAIYSMLPKNKLRDGMMKRLTINA</sequence>
<dbReference type="GO" id="GO:1990904">
    <property type="term" value="C:ribonucleoprotein complex"/>
    <property type="evidence" value="ECO:0007669"/>
    <property type="project" value="UniProtKB-KW"/>
</dbReference>
<dbReference type="PIRSF" id="PIRSF002181">
    <property type="entry name" value="Ribosomal_L13"/>
    <property type="match status" value="1"/>
</dbReference>
<name>A0A1F6NMN7_9BACT</name>